<gene>
    <name evidence="1" type="ORF">MLD38_016097</name>
</gene>
<protein>
    <submittedName>
        <fullName evidence="1">Uncharacterized protein</fullName>
    </submittedName>
</protein>
<comment type="caution">
    <text evidence="1">The sequence shown here is derived from an EMBL/GenBank/DDBJ whole genome shotgun (WGS) entry which is preliminary data.</text>
</comment>
<accession>A0ACB9RI20</accession>
<organism evidence="1 2">
    <name type="scientific">Melastoma candidum</name>
    <dbReference type="NCBI Taxonomy" id="119954"/>
    <lineage>
        <taxon>Eukaryota</taxon>
        <taxon>Viridiplantae</taxon>
        <taxon>Streptophyta</taxon>
        <taxon>Embryophyta</taxon>
        <taxon>Tracheophyta</taxon>
        <taxon>Spermatophyta</taxon>
        <taxon>Magnoliopsida</taxon>
        <taxon>eudicotyledons</taxon>
        <taxon>Gunneridae</taxon>
        <taxon>Pentapetalae</taxon>
        <taxon>rosids</taxon>
        <taxon>malvids</taxon>
        <taxon>Myrtales</taxon>
        <taxon>Melastomataceae</taxon>
        <taxon>Melastomatoideae</taxon>
        <taxon>Melastomateae</taxon>
        <taxon>Melastoma</taxon>
    </lineage>
</organism>
<name>A0ACB9RI20_9MYRT</name>
<dbReference type="Proteomes" id="UP001057402">
    <property type="component" value="Chromosome 4"/>
</dbReference>
<evidence type="ECO:0000313" key="2">
    <source>
        <dbReference type="Proteomes" id="UP001057402"/>
    </source>
</evidence>
<proteinExistence type="predicted"/>
<dbReference type="EMBL" id="CM042883">
    <property type="protein sequence ID" value="KAI4378645.1"/>
    <property type="molecule type" value="Genomic_DNA"/>
</dbReference>
<evidence type="ECO:0000313" key="1">
    <source>
        <dbReference type="EMBL" id="KAI4378645.1"/>
    </source>
</evidence>
<sequence>MWRSLWRSIDRFSLQYFKYIINELRGIKVVDRSNRELVIDILQSIVEIVTYGDRHDPLIFECFMEYQVMAEFVRILKINKNSRIEAPLLQYLSIMIQNLDSEQAIYYCFSNDFINNIITYQFKFDGGDLAPYYVSFLRAVSSKINRDTLCLLVRVEGDSVISFPLYSEALKFACRGEKMIQTAVRALTLNIYNVSDGMVYQFLANPPVSSYFSDLVLSLKDQCNRVDSIVHDKEKTDSSARKQKLNLETEKLLDDLYYLKDIICTRDSILERLVIQNLLKFLVFPALVALFQIKENNDFSYSPLTSLYLLNHLLRVIGGSSLSNHICGIILDPYGESTITERNQGDKSGVRNYDDSFLTYVSELESSSSSCSDSVEAENINGHGNVGLVTSQKHVDLPEDESNNVLTKRRGILAYVFSDNPILLLASLSLLLILAESKDLDDFLGRIIQTTVLSDIKIADSLLKVLANHIHLPMLCWQIGWVLQKVLPFQETKLGYSNSHSLFNTLYVQTQDHLQKELSGRWFDYMPDSLRKEWANCKRVLEESVRGKDPVFALELHICHESKDGGESSLAAWRRMTDAVKAFVILLQIKLLLFEEDSLDMHTLDFESPKSESGQAHVSDHSSASFGSEVALGSSFPCKIAFSNAGIRDIYVVPVATGTSGKLLLMEKHPFRGQRGIVIAMAPLPGLAPEIDKDHPTWLHLQIREFDPRFGVRKPGNGDAKKSNNAAPEGRWTLGFSNVEACNAAWSLILEETIKQRQFVEREIARMLGRYSFVDNPDTQGQ</sequence>
<reference evidence="2" key="1">
    <citation type="journal article" date="2023" name="Front. Plant Sci.">
        <title>Chromosomal-level genome assembly of Melastoma candidum provides insights into trichome evolution.</title>
        <authorList>
            <person name="Zhong Y."/>
            <person name="Wu W."/>
            <person name="Sun C."/>
            <person name="Zou P."/>
            <person name="Liu Y."/>
            <person name="Dai S."/>
            <person name="Zhou R."/>
        </authorList>
    </citation>
    <scope>NUCLEOTIDE SEQUENCE [LARGE SCALE GENOMIC DNA]</scope>
</reference>
<keyword evidence="2" id="KW-1185">Reference proteome</keyword>